<sequence length="71" mass="8152">MSDTTKLLNVEFTEDVFFELMPEWKDSAIKIKTLSGGITNKLYRVCSKKGDVTVRIYGDKTENFINRDTEA</sequence>
<organism evidence="1">
    <name type="scientific">marine sediment metagenome</name>
    <dbReference type="NCBI Taxonomy" id="412755"/>
    <lineage>
        <taxon>unclassified sequences</taxon>
        <taxon>metagenomes</taxon>
        <taxon>ecological metagenomes</taxon>
    </lineage>
</organism>
<protein>
    <recommendedName>
        <fullName evidence="2">Aminoglycoside phosphotransferase domain-containing protein</fullName>
    </recommendedName>
</protein>
<dbReference type="PANTHER" id="PTHR22603">
    <property type="entry name" value="CHOLINE/ETHANOALAMINE KINASE"/>
    <property type="match status" value="1"/>
</dbReference>
<feature type="non-terminal residue" evidence="1">
    <location>
        <position position="71"/>
    </location>
</feature>
<gene>
    <name evidence="1" type="ORF">S12H4_25371</name>
</gene>
<proteinExistence type="predicted"/>
<dbReference type="Gene3D" id="3.30.200.20">
    <property type="entry name" value="Phosphorylase Kinase, domain 1"/>
    <property type="match status" value="1"/>
</dbReference>
<dbReference type="GO" id="GO:0006646">
    <property type="term" value="P:phosphatidylethanolamine biosynthetic process"/>
    <property type="evidence" value="ECO:0007669"/>
    <property type="project" value="TreeGrafter"/>
</dbReference>
<dbReference type="GO" id="GO:0004305">
    <property type="term" value="F:ethanolamine kinase activity"/>
    <property type="evidence" value="ECO:0007669"/>
    <property type="project" value="TreeGrafter"/>
</dbReference>
<dbReference type="InterPro" id="IPR011009">
    <property type="entry name" value="Kinase-like_dom_sf"/>
</dbReference>
<dbReference type="EMBL" id="BARW01014192">
    <property type="protein sequence ID" value="GAI73793.1"/>
    <property type="molecule type" value="Genomic_DNA"/>
</dbReference>
<dbReference type="Pfam" id="PF01633">
    <property type="entry name" value="Choline_kinase"/>
    <property type="match status" value="1"/>
</dbReference>
<evidence type="ECO:0000313" key="1">
    <source>
        <dbReference type="EMBL" id="GAI73793.1"/>
    </source>
</evidence>
<name>X1QZS8_9ZZZZ</name>
<dbReference type="PANTHER" id="PTHR22603:SF66">
    <property type="entry name" value="ETHANOLAMINE KINASE"/>
    <property type="match status" value="1"/>
</dbReference>
<dbReference type="GO" id="GO:0005737">
    <property type="term" value="C:cytoplasm"/>
    <property type="evidence" value="ECO:0007669"/>
    <property type="project" value="TreeGrafter"/>
</dbReference>
<accession>X1QZS8</accession>
<comment type="caution">
    <text evidence="1">The sequence shown here is derived from an EMBL/GenBank/DDBJ whole genome shotgun (WGS) entry which is preliminary data.</text>
</comment>
<reference evidence="1" key="1">
    <citation type="journal article" date="2014" name="Front. Microbiol.">
        <title>High frequency of phylogenetically diverse reductive dehalogenase-homologous genes in deep subseafloor sedimentary metagenomes.</title>
        <authorList>
            <person name="Kawai M."/>
            <person name="Futagami T."/>
            <person name="Toyoda A."/>
            <person name="Takaki Y."/>
            <person name="Nishi S."/>
            <person name="Hori S."/>
            <person name="Arai W."/>
            <person name="Tsubouchi T."/>
            <person name="Morono Y."/>
            <person name="Uchiyama I."/>
            <person name="Ito T."/>
            <person name="Fujiyama A."/>
            <person name="Inagaki F."/>
            <person name="Takami H."/>
        </authorList>
    </citation>
    <scope>NUCLEOTIDE SEQUENCE</scope>
    <source>
        <strain evidence="1">Expedition CK06-06</strain>
    </source>
</reference>
<dbReference type="AlphaFoldDB" id="X1QZS8"/>
<evidence type="ECO:0008006" key="2">
    <source>
        <dbReference type="Google" id="ProtNLM"/>
    </source>
</evidence>
<dbReference type="SUPFAM" id="SSF56112">
    <property type="entry name" value="Protein kinase-like (PK-like)"/>
    <property type="match status" value="1"/>
</dbReference>